<sequence length="271" mass="29184">MATHDRQAAVISYEAPRSGSRVNYFPIDASLRFLLFSACLVSVIVMVTSKQTERAPVSGVLPFLTLRVLAKFNYSPAFIYFVAALSVAGLYSIIAMLASISAIKNPSRKVLLMLAFWDVVMLGVVASATAASGAVAYIGLKGNDHIGWRKMCNVFDKFSLLVACLYSFITALTSLSTIRKLASRKRLLLLIAFLDTLMLGVVASAIGAALAVAYIGLKGNSHAGWNKQANAGYDKFIKHTATAIALSIFAVTDLVTLTMHSTYSLYKGVHN</sequence>
<comment type="caution">
    <text evidence="1">The sequence shown here is derived from an EMBL/GenBank/DDBJ whole genome shotgun (WGS) entry which is preliminary data.</text>
</comment>
<keyword evidence="2" id="KW-1185">Reference proteome</keyword>
<dbReference type="Proteomes" id="UP000829398">
    <property type="component" value="Chromosome 9"/>
</dbReference>
<organism evidence="1 2">
    <name type="scientific">Citrus sinensis</name>
    <name type="common">Sweet orange</name>
    <name type="synonym">Citrus aurantium var. sinensis</name>
    <dbReference type="NCBI Taxonomy" id="2711"/>
    <lineage>
        <taxon>Eukaryota</taxon>
        <taxon>Viridiplantae</taxon>
        <taxon>Streptophyta</taxon>
        <taxon>Embryophyta</taxon>
        <taxon>Tracheophyta</taxon>
        <taxon>Spermatophyta</taxon>
        <taxon>Magnoliopsida</taxon>
        <taxon>eudicotyledons</taxon>
        <taxon>Gunneridae</taxon>
        <taxon>Pentapetalae</taxon>
        <taxon>rosids</taxon>
        <taxon>malvids</taxon>
        <taxon>Sapindales</taxon>
        <taxon>Rutaceae</taxon>
        <taxon>Aurantioideae</taxon>
        <taxon>Citrus</taxon>
    </lineage>
</organism>
<evidence type="ECO:0000313" key="1">
    <source>
        <dbReference type="EMBL" id="KAH9683280.1"/>
    </source>
</evidence>
<reference evidence="2" key="1">
    <citation type="journal article" date="2023" name="Hortic. Res.">
        <title>A chromosome-level phased genome enabling allele-level studies in sweet orange: a case study on citrus Huanglongbing tolerance.</title>
        <authorList>
            <person name="Wu B."/>
            <person name="Yu Q."/>
            <person name="Deng Z."/>
            <person name="Duan Y."/>
            <person name="Luo F."/>
            <person name="Gmitter F. Jr."/>
        </authorList>
    </citation>
    <scope>NUCLEOTIDE SEQUENCE [LARGE SCALE GENOMIC DNA]</scope>
    <source>
        <strain evidence="2">cv. Valencia</strain>
    </source>
</reference>
<dbReference type="EMBL" id="CM039178">
    <property type="protein sequence ID" value="KAH9683280.1"/>
    <property type="molecule type" value="Genomic_DNA"/>
</dbReference>
<name>A0ACB8I8H2_CITSI</name>
<protein>
    <submittedName>
        <fullName evidence="1">CASP-like protein 1D1</fullName>
    </submittedName>
</protein>
<proteinExistence type="predicted"/>
<accession>A0ACB8I8H2</accession>
<gene>
    <name evidence="1" type="ORF">KPL71_027629</name>
</gene>
<evidence type="ECO:0000313" key="2">
    <source>
        <dbReference type="Proteomes" id="UP000829398"/>
    </source>
</evidence>